<reference evidence="1" key="1">
    <citation type="submission" date="2019-04" db="EMBL/GenBank/DDBJ databases">
        <title>Evolution of Biomass-Degrading Anaerobic Consortia Revealed by Metagenomics.</title>
        <authorList>
            <person name="Peng X."/>
        </authorList>
    </citation>
    <scope>NUCLEOTIDE SEQUENCE</scope>
    <source>
        <strain evidence="1">SIG14</strain>
    </source>
</reference>
<dbReference type="EMBL" id="SUTG01000032">
    <property type="protein sequence ID" value="MBE6512840.1"/>
    <property type="molecule type" value="Genomic_DNA"/>
</dbReference>
<dbReference type="InterPro" id="IPR016760">
    <property type="entry name" value="HcgG-like"/>
</dbReference>
<sequence>MYELIKESINSDESALELAKAEKDVVSVVDAISDLSFEDTMKLGTRFKKFPIGCDLTEVVVGTCASDLEKMELFGNCMLANMIGAPIHICAYAFSDIAEKYGQRGVEIMEEVYDITDVPLDLDHFGKYGAMRFPKHIVGCGGDCYNKGPSFTECPRGRIHERLIDKEKAELEDKEKWVQLSSSVAINLSSEQCNDGHAAPLEEAEDLANLAKKYGKGLEAIMFVGDGYDELITGFTKAIEMGVDVFVIEGGPFNRCENTNESFAKAIAMSRILCPGKVVATNGAYESECRAGLRSGLNVIITGFPKNHHGYMCGFEPGTARRGKFGLPRVIKIMNEEIQGGPTRVPVQREELLALTHAVKLAGPENIYPKTIGSFAIGDAHWATIQNSKMYKEMYLPKTLDEIADSINGNTVSLHGGRFVSWLVAKELDKQGIDEIIITDSNPWIERVTVNNLQEELNASVRIGHCNDRDSGYVAKESIITTTIPKIHNAIKAKIPHAINII</sequence>
<dbReference type="NCBIfam" id="TIGR03958">
    <property type="entry name" value="monoFe_hyd_HmdC"/>
    <property type="match status" value="1"/>
</dbReference>
<name>A0A8T3VS55_METOL</name>
<accession>A0A8T3VS55</accession>
<dbReference type="Proteomes" id="UP000732619">
    <property type="component" value="Unassembled WGS sequence"/>
</dbReference>
<protein>
    <submittedName>
        <fullName evidence="1">5,10-methenyltetrahydromethanopterin hydrogenase cofactor biosynthesis protein HmdC</fullName>
    </submittedName>
</protein>
<gene>
    <name evidence="1" type="primary">hmdC</name>
    <name evidence="1" type="ORF">E7Z75_06835</name>
</gene>
<evidence type="ECO:0000313" key="1">
    <source>
        <dbReference type="EMBL" id="MBE6512840.1"/>
    </source>
</evidence>
<dbReference type="AlphaFoldDB" id="A0A8T3VS55"/>
<comment type="caution">
    <text evidence="1">The sequence shown here is derived from an EMBL/GenBank/DDBJ whole genome shotgun (WGS) entry which is preliminary data.</text>
</comment>
<evidence type="ECO:0000313" key="2">
    <source>
        <dbReference type="Proteomes" id="UP000732619"/>
    </source>
</evidence>
<proteinExistence type="predicted"/>
<dbReference type="Pfam" id="PF10113">
    <property type="entry name" value="Fibrillarin_2"/>
    <property type="match status" value="1"/>
</dbReference>
<organism evidence="1 2">
    <name type="scientific">Methanobrevibacter olleyae</name>
    <dbReference type="NCBI Taxonomy" id="294671"/>
    <lineage>
        <taxon>Archaea</taxon>
        <taxon>Methanobacteriati</taxon>
        <taxon>Methanobacteriota</taxon>
        <taxon>Methanomada group</taxon>
        <taxon>Methanobacteria</taxon>
        <taxon>Methanobacteriales</taxon>
        <taxon>Methanobacteriaceae</taxon>
        <taxon>Methanobrevibacter</taxon>
    </lineage>
</organism>